<keyword evidence="8" id="KW-0539">Nucleus</keyword>
<evidence type="ECO:0000256" key="8">
    <source>
        <dbReference type="ARBA" id="ARBA00023242"/>
    </source>
</evidence>
<proteinExistence type="predicted"/>
<gene>
    <name evidence="11" type="ORF">LUZ61_013162</name>
</gene>
<keyword evidence="2" id="KW-0479">Metal-binding</keyword>
<comment type="caution">
    <text evidence="11">The sequence shown here is derived from an EMBL/GenBank/DDBJ whole genome shotgun (WGS) entry which is preliminary data.</text>
</comment>
<keyword evidence="12" id="KW-1185">Reference proteome</keyword>
<dbReference type="Gene3D" id="3.30.160.60">
    <property type="entry name" value="Classic Zinc Finger"/>
    <property type="match status" value="1"/>
</dbReference>
<evidence type="ECO:0000313" key="12">
    <source>
        <dbReference type="Proteomes" id="UP001210211"/>
    </source>
</evidence>
<evidence type="ECO:0000313" key="11">
    <source>
        <dbReference type="EMBL" id="KAJ3683998.1"/>
    </source>
</evidence>
<evidence type="ECO:0000256" key="3">
    <source>
        <dbReference type="ARBA" id="ARBA00022737"/>
    </source>
</evidence>
<name>A0AAD5WA11_9POAL</name>
<organism evidence="11 12">
    <name type="scientific">Rhynchospora tenuis</name>
    <dbReference type="NCBI Taxonomy" id="198213"/>
    <lineage>
        <taxon>Eukaryota</taxon>
        <taxon>Viridiplantae</taxon>
        <taxon>Streptophyta</taxon>
        <taxon>Embryophyta</taxon>
        <taxon>Tracheophyta</taxon>
        <taxon>Spermatophyta</taxon>
        <taxon>Magnoliopsida</taxon>
        <taxon>Liliopsida</taxon>
        <taxon>Poales</taxon>
        <taxon>Cyperaceae</taxon>
        <taxon>Cyperoideae</taxon>
        <taxon>Rhynchosporeae</taxon>
        <taxon>Rhynchospora</taxon>
    </lineage>
</organism>
<evidence type="ECO:0000256" key="7">
    <source>
        <dbReference type="ARBA" id="ARBA00023163"/>
    </source>
</evidence>
<evidence type="ECO:0000256" key="5">
    <source>
        <dbReference type="ARBA" id="ARBA00022833"/>
    </source>
</evidence>
<dbReference type="Pfam" id="PF13912">
    <property type="entry name" value="zf-C2H2_6"/>
    <property type="match status" value="2"/>
</dbReference>
<keyword evidence="4 9" id="KW-0863">Zinc-finger</keyword>
<dbReference type="InterPro" id="IPR013087">
    <property type="entry name" value="Znf_C2H2_type"/>
</dbReference>
<keyword evidence="6" id="KW-0805">Transcription regulation</keyword>
<comment type="subcellular location">
    <subcellularLocation>
        <location evidence="1">Nucleus</location>
    </subcellularLocation>
</comment>
<dbReference type="PROSITE" id="PS50157">
    <property type="entry name" value="ZINC_FINGER_C2H2_2"/>
    <property type="match status" value="2"/>
</dbReference>
<keyword evidence="5" id="KW-0862">Zinc</keyword>
<dbReference type="SMART" id="SM00355">
    <property type="entry name" value="ZnF_C2H2"/>
    <property type="match status" value="2"/>
</dbReference>
<dbReference type="Proteomes" id="UP001210211">
    <property type="component" value="Unassembled WGS sequence"/>
</dbReference>
<evidence type="ECO:0000256" key="6">
    <source>
        <dbReference type="ARBA" id="ARBA00023015"/>
    </source>
</evidence>
<keyword evidence="7" id="KW-0804">Transcription</keyword>
<evidence type="ECO:0000256" key="4">
    <source>
        <dbReference type="ARBA" id="ARBA00022771"/>
    </source>
</evidence>
<evidence type="ECO:0000256" key="1">
    <source>
        <dbReference type="ARBA" id="ARBA00004123"/>
    </source>
</evidence>
<protein>
    <recommendedName>
        <fullName evidence="10">C2H2-type domain-containing protein</fullName>
    </recommendedName>
</protein>
<evidence type="ECO:0000259" key="10">
    <source>
        <dbReference type="PROSITE" id="PS50157"/>
    </source>
</evidence>
<feature type="domain" description="C2H2-type" evidence="10">
    <location>
        <begin position="29"/>
        <end position="56"/>
    </location>
</feature>
<dbReference type="PROSITE" id="PS00028">
    <property type="entry name" value="ZINC_FINGER_C2H2_1"/>
    <property type="match status" value="2"/>
</dbReference>
<evidence type="ECO:0000256" key="9">
    <source>
        <dbReference type="PROSITE-ProRule" id="PRU00042"/>
    </source>
</evidence>
<reference evidence="11 12" key="1">
    <citation type="journal article" date="2022" name="Cell">
        <title>Repeat-based holocentromeres influence genome architecture and karyotype evolution.</title>
        <authorList>
            <person name="Hofstatter P.G."/>
            <person name="Thangavel G."/>
            <person name="Lux T."/>
            <person name="Neumann P."/>
            <person name="Vondrak T."/>
            <person name="Novak P."/>
            <person name="Zhang M."/>
            <person name="Costa L."/>
            <person name="Castellani M."/>
            <person name="Scott A."/>
            <person name="Toegelov H."/>
            <person name="Fuchs J."/>
            <person name="Mata-Sucre Y."/>
            <person name="Dias Y."/>
            <person name="Vanzela A.L.L."/>
            <person name="Huettel B."/>
            <person name="Almeida C.C.S."/>
            <person name="Simkova H."/>
            <person name="Souza G."/>
            <person name="Pedrosa-Harand A."/>
            <person name="Macas J."/>
            <person name="Mayer K.F.X."/>
            <person name="Houben A."/>
            <person name="Marques A."/>
        </authorList>
    </citation>
    <scope>NUCLEOTIDE SEQUENCE [LARGE SCALE GENOMIC DNA]</scope>
    <source>
        <strain evidence="11">RhyTen1mFocal</strain>
    </source>
</reference>
<keyword evidence="3" id="KW-0677">Repeat</keyword>
<dbReference type="EMBL" id="JAMRDG010000002">
    <property type="protein sequence ID" value="KAJ3683998.1"/>
    <property type="molecule type" value="Genomic_DNA"/>
</dbReference>
<evidence type="ECO:0000256" key="2">
    <source>
        <dbReference type="ARBA" id="ARBA00022723"/>
    </source>
</evidence>
<dbReference type="AlphaFoldDB" id="A0AAD5WA11"/>
<dbReference type="InterPro" id="IPR036236">
    <property type="entry name" value="Znf_C2H2_sf"/>
</dbReference>
<dbReference type="GO" id="GO:0008270">
    <property type="term" value="F:zinc ion binding"/>
    <property type="evidence" value="ECO:0007669"/>
    <property type="project" value="UniProtKB-KW"/>
</dbReference>
<accession>A0AAD5WA11</accession>
<dbReference type="GO" id="GO:0005634">
    <property type="term" value="C:nucleus"/>
    <property type="evidence" value="ECO:0007669"/>
    <property type="project" value="UniProtKB-SubCell"/>
</dbReference>
<feature type="domain" description="C2H2-type" evidence="10">
    <location>
        <begin position="75"/>
        <end position="97"/>
    </location>
</feature>
<sequence>MANLTLTLSCGSLTNKVNNKKRFSMPGIYECKTCQRQFPSFQALGGHRTSHKRPRARAEGIGLVLGASKKAKQRHECTVCGAEFAMGQALGGHMRRHKSMVDPDDDILD</sequence>
<dbReference type="PANTHER" id="PTHR26374">
    <property type="entry name" value="ZINC FINGER PROTEIN ZAT5"/>
    <property type="match status" value="1"/>
</dbReference>
<dbReference type="PANTHER" id="PTHR26374:SF456">
    <property type="entry name" value="ZINC FINGER PROTEIN ZAT5-LIKE"/>
    <property type="match status" value="1"/>
</dbReference>
<dbReference type="SUPFAM" id="SSF57667">
    <property type="entry name" value="beta-beta-alpha zinc fingers"/>
    <property type="match status" value="1"/>
</dbReference>